<organism evidence="2 3">
    <name type="scientific">Hyphomonas polymorpha PS728</name>
    <dbReference type="NCBI Taxonomy" id="1280954"/>
    <lineage>
        <taxon>Bacteria</taxon>
        <taxon>Pseudomonadati</taxon>
        <taxon>Pseudomonadota</taxon>
        <taxon>Alphaproteobacteria</taxon>
        <taxon>Hyphomonadales</taxon>
        <taxon>Hyphomonadaceae</taxon>
        <taxon>Hyphomonas</taxon>
    </lineage>
</organism>
<dbReference type="EMBL" id="ARYM01000008">
    <property type="protein sequence ID" value="KCZ98882.1"/>
    <property type="molecule type" value="Genomic_DNA"/>
</dbReference>
<name>A0A062VHE1_9PROT</name>
<dbReference type="RefSeq" id="WP_035596922.1">
    <property type="nucleotide sequence ID" value="NZ_ARYM01000008.1"/>
</dbReference>
<dbReference type="STRING" id="1280954.HPO_08279"/>
<dbReference type="AlphaFoldDB" id="A0A062VHE1"/>
<reference evidence="2 3" key="1">
    <citation type="journal article" date="2014" name="Antonie Van Leeuwenhoek">
        <title>Hyphomonas beringensis sp. nov. and Hyphomonas chukchiensis sp. nov., isolated from surface seawater of the Bering Sea and Chukchi Sea.</title>
        <authorList>
            <person name="Li C."/>
            <person name="Lai Q."/>
            <person name="Li G."/>
            <person name="Dong C."/>
            <person name="Wang J."/>
            <person name="Liao Y."/>
            <person name="Shao Z."/>
        </authorList>
    </citation>
    <scope>NUCLEOTIDE SEQUENCE [LARGE SCALE GENOMIC DNA]</scope>
    <source>
        <strain evidence="2 3">PS728</strain>
    </source>
</reference>
<evidence type="ECO:0000313" key="2">
    <source>
        <dbReference type="EMBL" id="KCZ98882.1"/>
    </source>
</evidence>
<gene>
    <name evidence="2" type="ORF">HPO_08279</name>
</gene>
<feature type="compositionally biased region" description="Basic and acidic residues" evidence="1">
    <location>
        <begin position="120"/>
        <end position="138"/>
    </location>
</feature>
<keyword evidence="3" id="KW-1185">Reference proteome</keyword>
<proteinExistence type="predicted"/>
<feature type="compositionally biased region" description="Acidic residues" evidence="1">
    <location>
        <begin position="180"/>
        <end position="191"/>
    </location>
</feature>
<protein>
    <submittedName>
        <fullName evidence="2">Uncharacterized protein</fullName>
    </submittedName>
</protein>
<dbReference type="OrthoDB" id="7619145at2"/>
<dbReference type="Proteomes" id="UP000027100">
    <property type="component" value="Unassembled WGS sequence"/>
</dbReference>
<evidence type="ECO:0000256" key="1">
    <source>
        <dbReference type="SAM" id="MobiDB-lite"/>
    </source>
</evidence>
<feature type="region of interest" description="Disordered" evidence="1">
    <location>
        <begin position="116"/>
        <end position="214"/>
    </location>
</feature>
<comment type="caution">
    <text evidence="2">The sequence shown here is derived from an EMBL/GenBank/DDBJ whole genome shotgun (WGS) entry which is preliminary data.</text>
</comment>
<accession>A0A062VHE1</accession>
<dbReference type="PATRIC" id="fig|1280954.3.peg.1679"/>
<evidence type="ECO:0000313" key="3">
    <source>
        <dbReference type="Proteomes" id="UP000027100"/>
    </source>
</evidence>
<feature type="compositionally biased region" description="Basic and acidic residues" evidence="1">
    <location>
        <begin position="146"/>
        <end position="169"/>
    </location>
</feature>
<sequence>MTADGEVSGIQAVNALLRLQETLGVSDKDWAAAAGMIAKKLLLSAGQTPETLTQVRAAIGEEAFNVQLKSLTHHQARQLARRLDKRVPDFEVSTASAAAAHVRKLLAAVKLPEIPQEPATEPKAEIKPPPRPLLDRVSDNVPPPPAEDKPEAAAEKPKTEPESEEKKDAWGAGTVRLTDDTETATEEETETDSTSPPPPPPPGSAYFGRKSFRT</sequence>